<dbReference type="RefSeq" id="WP_079138977.1">
    <property type="nucleotide sequence ID" value="NZ_FODD01000013.1"/>
</dbReference>
<feature type="domain" description="Capsule synthesis protein CapA" evidence="2">
    <location>
        <begin position="31"/>
        <end position="279"/>
    </location>
</feature>
<proteinExistence type="inferred from homology"/>
<accession>A0A1H8KN63</accession>
<dbReference type="PANTHER" id="PTHR33393:SF13">
    <property type="entry name" value="PGA BIOSYNTHESIS PROTEIN CAPA"/>
    <property type="match status" value="1"/>
</dbReference>
<evidence type="ECO:0000313" key="3">
    <source>
        <dbReference type="EMBL" id="SEN94390.1"/>
    </source>
</evidence>
<dbReference type="InterPro" id="IPR052169">
    <property type="entry name" value="CW_Biosynth-Accessory"/>
</dbReference>
<dbReference type="InterPro" id="IPR029052">
    <property type="entry name" value="Metallo-depent_PP-like"/>
</dbReference>
<gene>
    <name evidence="3" type="ORF">SAMN05216267_1013111</name>
</gene>
<protein>
    <submittedName>
        <fullName evidence="3">Poly-gamma-glutamate synthesis protein (Capsule biosynthesis protein)</fullName>
    </submittedName>
</protein>
<dbReference type="SUPFAM" id="SSF56300">
    <property type="entry name" value="Metallo-dependent phosphatases"/>
    <property type="match status" value="1"/>
</dbReference>
<dbReference type="Proteomes" id="UP000181951">
    <property type="component" value="Unassembled WGS sequence"/>
</dbReference>
<dbReference type="OrthoDB" id="9810718at2"/>
<dbReference type="Gene3D" id="3.60.21.10">
    <property type="match status" value="1"/>
</dbReference>
<dbReference type="Pfam" id="PF09587">
    <property type="entry name" value="PGA_cap"/>
    <property type="match status" value="1"/>
</dbReference>
<evidence type="ECO:0000256" key="1">
    <source>
        <dbReference type="ARBA" id="ARBA00005662"/>
    </source>
</evidence>
<dbReference type="InterPro" id="IPR019079">
    <property type="entry name" value="Capsule_synth_CapA"/>
</dbReference>
<evidence type="ECO:0000313" key="4">
    <source>
        <dbReference type="Proteomes" id="UP000181951"/>
    </source>
</evidence>
<dbReference type="PANTHER" id="PTHR33393">
    <property type="entry name" value="POLYGLUTAMINE SYNTHESIS ACCESSORY PROTEIN RV0574C-RELATED"/>
    <property type="match status" value="1"/>
</dbReference>
<dbReference type="EMBL" id="FODD01000013">
    <property type="protein sequence ID" value="SEN94390.1"/>
    <property type="molecule type" value="Genomic_DNA"/>
</dbReference>
<dbReference type="STRING" id="310780.SAMN05216267_1013111"/>
<dbReference type="CDD" id="cd07381">
    <property type="entry name" value="MPP_CapA"/>
    <property type="match status" value="1"/>
</dbReference>
<name>A0A1H8KN63_9ACTN</name>
<comment type="similarity">
    <text evidence="1">Belongs to the CapA family.</text>
</comment>
<sequence length="398" mass="42902">MLLGGIAGCTGKTSGGAAGKGAAGQDGPTFTVAAAGDILIHPQLTEQAMTDAERDHVKGPYFGDIMAGVKPVISKADLAICHLEPVLGTQGGPWSSYPNFLVPPQIATTIKDIGYDTCSTNSNHSLDDGYAGVKRTLDTLDKVGLKHTGSARTKKEHDTPNIIDVKGVKVAQISFAFGYNAHEVPKDKPWLVNKTSLTAIKAAEKRARAAGAEVVILSIHWGREDWPNPSKSQLELGRQIATQTHINLVIGHHAHVVQPMEKVNGTWIAYGLGNQVARHDVPIGLTEEGVIGWFTFSKHDGKWDVKAQYVPTFVDLPPEQDIGGQDPDGTATPGTAVQPVRDHRLVDIARALRDDETRHTLTEQQRARYRLAFERTRGTLLNRGGAKDGLTPLLDLPD</sequence>
<keyword evidence="4" id="KW-1185">Reference proteome</keyword>
<organism evidence="3 4">
    <name type="scientific">Actinacidiphila rubida</name>
    <dbReference type="NCBI Taxonomy" id="310780"/>
    <lineage>
        <taxon>Bacteria</taxon>
        <taxon>Bacillati</taxon>
        <taxon>Actinomycetota</taxon>
        <taxon>Actinomycetes</taxon>
        <taxon>Kitasatosporales</taxon>
        <taxon>Streptomycetaceae</taxon>
        <taxon>Actinacidiphila</taxon>
    </lineage>
</organism>
<evidence type="ECO:0000259" key="2">
    <source>
        <dbReference type="SMART" id="SM00854"/>
    </source>
</evidence>
<reference evidence="3 4" key="1">
    <citation type="submission" date="2016-10" db="EMBL/GenBank/DDBJ databases">
        <authorList>
            <person name="de Groot N.N."/>
        </authorList>
    </citation>
    <scope>NUCLEOTIDE SEQUENCE [LARGE SCALE GENOMIC DNA]</scope>
    <source>
        <strain evidence="3 4">CGMCC 4.2026</strain>
    </source>
</reference>
<dbReference type="AlphaFoldDB" id="A0A1H8KN63"/>
<dbReference type="SMART" id="SM00854">
    <property type="entry name" value="PGA_cap"/>
    <property type="match status" value="1"/>
</dbReference>